<sequence>MAASAPTAAPHARLEKPPAYRWWILVANMLAYGQFFLTVQVVNAFSSTVQAEWHLAAADLALLTTVTLAGYALASGIGGKLEKRFGARRTVVGGIAANVVLGLLFPTAGSAYAGMIVLRFLQGVAGGCIASSVVSSTVLWFPVRQRGLAQGLLMGVLGFGFALASLCAPLLLDAGMTWQFAAAVLVVAPGAAIAAVYAVSVRDLGAVYPGADSLADLLPVDGRAAAAGTSGTETAGASEAGACDPRAGVTGARAAAVATDAKAVPPDAGSRSQPRPRTMAQARHRLRFWAAIVVGFVNGWLTYGFSTLLPPLLTGDLGFSGDAVAGIMSATFVITLVASPVGGILSDRVFGGRRWPVLLIGNAVSAATLAVVPFAPHVLVTGVLVGAYASVSLCCGTFWTLPSELVQPSVAAESTGFVTAVANIGSVLTGFVIGALVDATASALPALYLCVALAALSAAACPLIRQ</sequence>
<dbReference type="GO" id="GO:0022857">
    <property type="term" value="F:transmembrane transporter activity"/>
    <property type="evidence" value="ECO:0007669"/>
    <property type="project" value="InterPro"/>
</dbReference>
<keyword evidence="2" id="KW-0813">Transport</keyword>
<dbReference type="PROSITE" id="PS50850">
    <property type="entry name" value="MFS"/>
    <property type="match status" value="1"/>
</dbReference>
<evidence type="ECO:0000256" key="5">
    <source>
        <dbReference type="ARBA" id="ARBA00022989"/>
    </source>
</evidence>
<gene>
    <name evidence="10" type="ORF">C2L80_07495</name>
</gene>
<dbReference type="InterPro" id="IPR036259">
    <property type="entry name" value="MFS_trans_sf"/>
</dbReference>
<feature type="transmembrane region" description="Helical" evidence="8">
    <location>
        <begin position="323"/>
        <end position="345"/>
    </location>
</feature>
<dbReference type="GO" id="GO:0005886">
    <property type="term" value="C:plasma membrane"/>
    <property type="evidence" value="ECO:0007669"/>
    <property type="project" value="UniProtKB-SubCell"/>
</dbReference>
<dbReference type="SUPFAM" id="SSF103473">
    <property type="entry name" value="MFS general substrate transporter"/>
    <property type="match status" value="1"/>
</dbReference>
<keyword evidence="3" id="KW-1003">Cell membrane</keyword>
<organism evidence="10 11">
    <name type="scientific">Rubneribacter badeniensis</name>
    <dbReference type="NCBI Taxonomy" id="2070688"/>
    <lineage>
        <taxon>Bacteria</taxon>
        <taxon>Bacillati</taxon>
        <taxon>Actinomycetota</taxon>
        <taxon>Coriobacteriia</taxon>
        <taxon>Eggerthellales</taxon>
        <taxon>Eggerthellaceae</taxon>
        <taxon>Rubneribacter</taxon>
    </lineage>
</organism>
<keyword evidence="11" id="KW-1185">Reference proteome</keyword>
<feature type="transmembrane region" description="Helical" evidence="8">
    <location>
        <begin position="357"/>
        <end position="375"/>
    </location>
</feature>
<dbReference type="PANTHER" id="PTHR23517">
    <property type="entry name" value="RESISTANCE PROTEIN MDTM, PUTATIVE-RELATED-RELATED"/>
    <property type="match status" value="1"/>
</dbReference>
<dbReference type="Gene3D" id="1.20.1250.20">
    <property type="entry name" value="MFS general substrate transporter like domains"/>
    <property type="match status" value="2"/>
</dbReference>
<dbReference type="AlphaFoldDB" id="A0A2K2U4Q7"/>
<feature type="transmembrane region" description="Helical" evidence="8">
    <location>
        <begin position="95"/>
        <end position="114"/>
    </location>
</feature>
<evidence type="ECO:0000256" key="6">
    <source>
        <dbReference type="ARBA" id="ARBA00023136"/>
    </source>
</evidence>
<comment type="caution">
    <text evidence="10">The sequence shown here is derived from an EMBL/GenBank/DDBJ whole genome shotgun (WGS) entry which is preliminary data.</text>
</comment>
<dbReference type="EMBL" id="PPEL01000039">
    <property type="protein sequence ID" value="PNV65249.1"/>
    <property type="molecule type" value="Genomic_DNA"/>
</dbReference>
<dbReference type="InterPro" id="IPR050171">
    <property type="entry name" value="MFS_Transporters"/>
</dbReference>
<feature type="transmembrane region" description="Helical" evidence="8">
    <location>
        <begin position="178"/>
        <end position="199"/>
    </location>
</feature>
<dbReference type="InterPro" id="IPR011701">
    <property type="entry name" value="MFS"/>
</dbReference>
<feature type="transmembrane region" description="Helical" evidence="8">
    <location>
        <begin position="53"/>
        <end position="74"/>
    </location>
</feature>
<accession>A0A2K2U4Q7</accession>
<dbReference type="RefSeq" id="WP_103262952.1">
    <property type="nucleotide sequence ID" value="NZ_PPEL01000039.1"/>
</dbReference>
<evidence type="ECO:0000256" key="7">
    <source>
        <dbReference type="SAM" id="MobiDB-lite"/>
    </source>
</evidence>
<dbReference type="PANTHER" id="PTHR23517:SF3">
    <property type="entry name" value="INTEGRAL MEMBRANE TRANSPORT PROTEIN"/>
    <property type="match status" value="1"/>
</dbReference>
<evidence type="ECO:0000259" key="9">
    <source>
        <dbReference type="PROSITE" id="PS50850"/>
    </source>
</evidence>
<evidence type="ECO:0000256" key="4">
    <source>
        <dbReference type="ARBA" id="ARBA00022692"/>
    </source>
</evidence>
<feature type="transmembrane region" description="Helical" evidence="8">
    <location>
        <begin position="286"/>
        <end position="303"/>
    </location>
</feature>
<evidence type="ECO:0000313" key="10">
    <source>
        <dbReference type="EMBL" id="PNV65249.1"/>
    </source>
</evidence>
<evidence type="ECO:0000256" key="3">
    <source>
        <dbReference type="ARBA" id="ARBA00022475"/>
    </source>
</evidence>
<dbReference type="InterPro" id="IPR020846">
    <property type="entry name" value="MFS_dom"/>
</dbReference>
<feature type="transmembrane region" description="Helical" evidence="8">
    <location>
        <begin position="120"/>
        <end position="140"/>
    </location>
</feature>
<comment type="subcellular location">
    <subcellularLocation>
        <location evidence="1">Cell membrane</location>
        <topology evidence="1">Multi-pass membrane protein</topology>
    </subcellularLocation>
</comment>
<keyword evidence="6 8" id="KW-0472">Membrane</keyword>
<feature type="transmembrane region" description="Helical" evidence="8">
    <location>
        <begin position="414"/>
        <end position="437"/>
    </location>
</feature>
<feature type="compositionally biased region" description="Low complexity" evidence="7">
    <location>
        <begin position="258"/>
        <end position="268"/>
    </location>
</feature>
<dbReference type="Proteomes" id="UP000236488">
    <property type="component" value="Unassembled WGS sequence"/>
</dbReference>
<feature type="domain" description="Major facilitator superfamily (MFS) profile" evidence="9">
    <location>
        <begin position="24"/>
        <end position="466"/>
    </location>
</feature>
<protein>
    <recommendedName>
        <fullName evidence="9">Major facilitator superfamily (MFS) profile domain-containing protein</fullName>
    </recommendedName>
</protein>
<keyword evidence="5 8" id="KW-1133">Transmembrane helix</keyword>
<evidence type="ECO:0000313" key="11">
    <source>
        <dbReference type="Proteomes" id="UP000236488"/>
    </source>
</evidence>
<keyword evidence="4 8" id="KW-0812">Transmembrane</keyword>
<name>A0A2K2U4Q7_9ACTN</name>
<feature type="transmembrane region" description="Helical" evidence="8">
    <location>
        <begin position="152"/>
        <end position="172"/>
    </location>
</feature>
<dbReference type="Pfam" id="PF07690">
    <property type="entry name" value="MFS_1"/>
    <property type="match status" value="1"/>
</dbReference>
<feature type="region of interest" description="Disordered" evidence="7">
    <location>
        <begin position="258"/>
        <end position="277"/>
    </location>
</feature>
<evidence type="ECO:0000256" key="2">
    <source>
        <dbReference type="ARBA" id="ARBA00022448"/>
    </source>
</evidence>
<proteinExistence type="predicted"/>
<evidence type="ECO:0000256" key="8">
    <source>
        <dbReference type="SAM" id="Phobius"/>
    </source>
</evidence>
<evidence type="ECO:0000256" key="1">
    <source>
        <dbReference type="ARBA" id="ARBA00004651"/>
    </source>
</evidence>
<reference evidence="10 11" key="1">
    <citation type="journal article" date="2018" name="Int. J. Syst. Evol. Microbiol.">
        <title>Rubneribacter badeniensis gen. nov., sp. nov. and Enteroscipio rubneri gen. nov., sp. nov., new members of the Eggerthellaceae isolated from human faeces.</title>
        <authorList>
            <person name="Danylec N."/>
            <person name="Gobl A."/>
            <person name="Stoll D.A."/>
            <person name="Hetzer B."/>
            <person name="Kulling S.E."/>
            <person name="Huch M."/>
        </authorList>
    </citation>
    <scope>NUCLEOTIDE SEQUENCE [LARGE SCALE GENOMIC DNA]</scope>
    <source>
        <strain evidence="10 11">ResAG-85</strain>
    </source>
</reference>
<feature type="transmembrane region" description="Helical" evidence="8">
    <location>
        <begin position="381"/>
        <end position="402"/>
    </location>
</feature>
<feature type="transmembrane region" description="Helical" evidence="8">
    <location>
        <begin position="22"/>
        <end position="41"/>
    </location>
</feature>
<feature type="transmembrane region" description="Helical" evidence="8">
    <location>
        <begin position="443"/>
        <end position="464"/>
    </location>
</feature>